<keyword evidence="5" id="KW-1185">Reference proteome</keyword>
<dbReference type="PROSITE" id="PS50005">
    <property type="entry name" value="TPR"/>
    <property type="match status" value="1"/>
</dbReference>
<evidence type="ECO:0000256" key="1">
    <source>
        <dbReference type="PROSITE-ProRule" id="PRU00339"/>
    </source>
</evidence>
<feature type="repeat" description="TPR" evidence="1">
    <location>
        <begin position="436"/>
        <end position="469"/>
    </location>
</feature>
<feature type="signal peptide" evidence="2">
    <location>
        <begin position="1"/>
        <end position="19"/>
    </location>
</feature>
<gene>
    <name evidence="4" type="ORF">EZ449_19705</name>
</gene>
<proteinExistence type="predicted"/>
<dbReference type="SUPFAM" id="SSF52833">
    <property type="entry name" value="Thioredoxin-like"/>
    <property type="match status" value="1"/>
</dbReference>
<evidence type="ECO:0000256" key="2">
    <source>
        <dbReference type="SAM" id="SignalP"/>
    </source>
</evidence>
<dbReference type="OrthoDB" id="120730at2"/>
<reference evidence="4 5" key="1">
    <citation type="submission" date="2019-02" db="EMBL/GenBank/DDBJ databases">
        <title>Pedobacter sp. RP-3-11 sp. nov., isolated from Arctic soil.</title>
        <authorList>
            <person name="Dahal R.H."/>
        </authorList>
    </citation>
    <scope>NUCLEOTIDE SEQUENCE [LARGE SCALE GENOMIC DNA]</scope>
    <source>
        <strain evidence="4 5">RP-3-11</strain>
    </source>
</reference>
<dbReference type="Pfam" id="PF03190">
    <property type="entry name" value="Thioredox_DsbH"/>
    <property type="match status" value="1"/>
</dbReference>
<dbReference type="RefSeq" id="WP_131562154.1">
    <property type="nucleotide sequence ID" value="NZ_SJSN01000020.1"/>
</dbReference>
<dbReference type="InterPro" id="IPR019734">
    <property type="entry name" value="TPR_rpt"/>
</dbReference>
<name>A0A4R0NKN8_9SPHI</name>
<keyword evidence="2" id="KW-0732">Signal</keyword>
<protein>
    <submittedName>
        <fullName evidence="4">DUF255 domain-containing protein</fullName>
    </submittedName>
</protein>
<comment type="caution">
    <text evidence="4">The sequence shown here is derived from an EMBL/GenBank/DDBJ whole genome shotgun (WGS) entry which is preliminary data.</text>
</comment>
<dbReference type="InterPro" id="IPR004879">
    <property type="entry name" value="Ssp411-like_TRX"/>
</dbReference>
<dbReference type="Gene3D" id="3.40.30.10">
    <property type="entry name" value="Glutaredoxin"/>
    <property type="match status" value="1"/>
</dbReference>
<dbReference type="InterPro" id="IPR036249">
    <property type="entry name" value="Thioredoxin-like_sf"/>
</dbReference>
<organism evidence="4 5">
    <name type="scientific">Pedobacter frigidisoli</name>
    <dbReference type="NCBI Taxonomy" id="2530455"/>
    <lineage>
        <taxon>Bacteria</taxon>
        <taxon>Pseudomonadati</taxon>
        <taxon>Bacteroidota</taxon>
        <taxon>Sphingobacteriia</taxon>
        <taxon>Sphingobacteriales</taxon>
        <taxon>Sphingobacteriaceae</taxon>
        <taxon>Pedobacter</taxon>
    </lineage>
</organism>
<dbReference type="Proteomes" id="UP000291485">
    <property type="component" value="Unassembled WGS sequence"/>
</dbReference>
<feature type="chain" id="PRO_5020717307" evidence="2">
    <location>
        <begin position="20"/>
        <end position="481"/>
    </location>
</feature>
<evidence type="ECO:0000259" key="3">
    <source>
        <dbReference type="Pfam" id="PF03190"/>
    </source>
</evidence>
<dbReference type="AlphaFoldDB" id="A0A4R0NKN8"/>
<evidence type="ECO:0000313" key="4">
    <source>
        <dbReference type="EMBL" id="TCD00729.1"/>
    </source>
</evidence>
<feature type="domain" description="Spermatogenesis-associated protein 20-like TRX" evidence="3">
    <location>
        <begin position="25"/>
        <end position="123"/>
    </location>
</feature>
<dbReference type="EMBL" id="SJSN01000020">
    <property type="protein sequence ID" value="TCD00729.1"/>
    <property type="molecule type" value="Genomic_DNA"/>
</dbReference>
<evidence type="ECO:0000313" key="5">
    <source>
        <dbReference type="Proteomes" id="UP000291485"/>
    </source>
</evidence>
<sequence length="481" mass="53975">MKRIIMVSLFLVMGLGAYAQGVTFVQYDDWSQILEKAKSSGKNIFVNCFMEGGAPCVEMDRNVFPDKAVGAYYNEHYISVRIDMERPAIDDASKKLKAEADRIRRLYVVNGYPNLLFIAADGKLLHQVLGASSKQYFIQIGKDAFDPQKQLLTQIEAFKQGKVDTALLGGPAIAAYRVSRTKEAEEMARAYLSRKTPEQQTNVFDINLIQRILRDERRAEGLAKVYASRLTPEQKMLPSNIFFLMYSANERDEALKMAELLVQKSPDSILSSASTARLISRSAALLGSTSKSFAFIIKNSNAMETVLRAPGSTNELIDNVAAREVVTPFLLPLRSATPSEVDWSKLNKQLTERFDATSAGRNLISAKIDWARFKPDWTAYTSLLVSSDRTYGTNVSDRNFQRKVAKPVLTYSADKQDLDYVITKMAVIANKKEAEADAIDLYATLLFKNGKVKEAITWEKQAIQLNPESEQYSRALEKMLK</sequence>
<keyword evidence="1" id="KW-0802">TPR repeat</keyword>
<accession>A0A4R0NKN8</accession>